<proteinExistence type="predicted"/>
<dbReference type="RefSeq" id="WP_131283675.1">
    <property type="nucleotide sequence ID" value="NZ_RXLP01000017.1"/>
</dbReference>
<dbReference type="AlphaFoldDB" id="A0A4V2MU00"/>
<dbReference type="EMBL" id="RXLP01000017">
    <property type="protein sequence ID" value="TCD54449.1"/>
    <property type="molecule type" value="Genomic_DNA"/>
</dbReference>
<evidence type="ECO:0000313" key="2">
    <source>
        <dbReference type="EMBL" id="TCD54449.1"/>
    </source>
</evidence>
<gene>
    <name evidence="2" type="ORF">EJ419_03520</name>
</gene>
<keyword evidence="1" id="KW-0812">Transmembrane</keyword>
<feature type="transmembrane region" description="Helical" evidence="1">
    <location>
        <begin position="60"/>
        <end position="81"/>
    </location>
</feature>
<feature type="transmembrane region" description="Helical" evidence="1">
    <location>
        <begin position="6"/>
        <end position="29"/>
    </location>
</feature>
<sequence length="199" mass="22624">MSSVLFLSILNYALTCCLITVFLALALLFRAKRVEDSFSISPRSFSQAHTNRAFRLRLQAFCLLGISSSLIGIFVIASSLVRITMSALSTTLLITTVIGAIILICGILVSFNTASDLYTGPVIRNFHITSVKAKKYRGRYSTFYIYYLYIAEEKKPLTIDKYLLEEIENQLYRATDIPIEIHYFPHSRFVETLMFTETN</sequence>
<evidence type="ECO:0000313" key="3">
    <source>
        <dbReference type="Proteomes" id="UP000291289"/>
    </source>
</evidence>
<keyword evidence="3" id="KW-1185">Reference proteome</keyword>
<reference evidence="2 3" key="1">
    <citation type="submission" date="2018-12" db="EMBL/GenBank/DDBJ databases">
        <title>Alloscrdovia theropitheci sp. nov: a novel taxon from the feces of the bleeding-herat monkey (Theropithecus geleda).</title>
        <authorList>
            <person name="Modesto M."/>
        </authorList>
    </citation>
    <scope>NUCLEOTIDE SEQUENCE [LARGE SCALE GENOMIC DNA]</scope>
    <source>
        <strain evidence="2 3">GLDI4/2</strain>
    </source>
</reference>
<feature type="transmembrane region" description="Helical" evidence="1">
    <location>
        <begin position="87"/>
        <end position="109"/>
    </location>
</feature>
<organism evidence="2 3">
    <name type="scientific">Alloscardovia theropitheci</name>
    <dbReference type="NCBI Taxonomy" id="2496842"/>
    <lineage>
        <taxon>Bacteria</taxon>
        <taxon>Bacillati</taxon>
        <taxon>Actinomycetota</taxon>
        <taxon>Actinomycetes</taxon>
        <taxon>Bifidobacteriales</taxon>
        <taxon>Bifidobacteriaceae</taxon>
        <taxon>Alloscardovia</taxon>
    </lineage>
</organism>
<accession>A0A4V2MU00</accession>
<protein>
    <submittedName>
        <fullName evidence="2">Uncharacterized protein</fullName>
    </submittedName>
</protein>
<keyword evidence="1" id="KW-1133">Transmembrane helix</keyword>
<evidence type="ECO:0000256" key="1">
    <source>
        <dbReference type="SAM" id="Phobius"/>
    </source>
</evidence>
<keyword evidence="1" id="KW-0472">Membrane</keyword>
<name>A0A4V2MU00_9BIFI</name>
<dbReference type="Proteomes" id="UP000291289">
    <property type="component" value="Unassembled WGS sequence"/>
</dbReference>
<comment type="caution">
    <text evidence="2">The sequence shown here is derived from an EMBL/GenBank/DDBJ whole genome shotgun (WGS) entry which is preliminary data.</text>
</comment>